<organism evidence="2 3">
    <name type="scientific">Polarella glacialis</name>
    <name type="common">Dinoflagellate</name>
    <dbReference type="NCBI Taxonomy" id="89957"/>
    <lineage>
        <taxon>Eukaryota</taxon>
        <taxon>Sar</taxon>
        <taxon>Alveolata</taxon>
        <taxon>Dinophyceae</taxon>
        <taxon>Suessiales</taxon>
        <taxon>Suessiaceae</taxon>
        <taxon>Polarella</taxon>
    </lineage>
</organism>
<gene>
    <name evidence="2" type="ORF">PGLA1383_LOCUS42511</name>
</gene>
<proteinExistence type="predicted"/>
<evidence type="ECO:0000313" key="3">
    <source>
        <dbReference type="Proteomes" id="UP000654075"/>
    </source>
</evidence>
<keyword evidence="3" id="KW-1185">Reference proteome</keyword>
<dbReference type="EMBL" id="CAJNNV010028699">
    <property type="protein sequence ID" value="CAE8625515.1"/>
    <property type="molecule type" value="Genomic_DNA"/>
</dbReference>
<feature type="region of interest" description="Disordered" evidence="1">
    <location>
        <begin position="77"/>
        <end position="141"/>
    </location>
</feature>
<comment type="caution">
    <text evidence="2">The sequence shown here is derived from an EMBL/GenBank/DDBJ whole genome shotgun (WGS) entry which is preliminary data.</text>
</comment>
<sequence>MAAMARPWLFSRLWCAPSSEPWRRLRGPQVFGSPMARSRAALACASELSPPCAFREWEDESQLGALPVRARLRARGTRFRKPPPLRGIPLTPNLPRPPDPEMNRDWWVDRRSLPLAPQPPGLKGDPKQAPPEKYIDIRGGR</sequence>
<evidence type="ECO:0000256" key="1">
    <source>
        <dbReference type="SAM" id="MobiDB-lite"/>
    </source>
</evidence>
<evidence type="ECO:0000313" key="2">
    <source>
        <dbReference type="EMBL" id="CAE8625515.1"/>
    </source>
</evidence>
<feature type="compositionally biased region" description="Basic and acidic residues" evidence="1">
    <location>
        <begin position="98"/>
        <end position="112"/>
    </location>
</feature>
<reference evidence="2" key="1">
    <citation type="submission" date="2021-02" db="EMBL/GenBank/DDBJ databases">
        <authorList>
            <person name="Dougan E. K."/>
            <person name="Rhodes N."/>
            <person name="Thang M."/>
            <person name="Chan C."/>
        </authorList>
    </citation>
    <scope>NUCLEOTIDE SEQUENCE</scope>
</reference>
<dbReference type="AlphaFoldDB" id="A0A813GRP5"/>
<feature type="compositionally biased region" description="Pro residues" evidence="1">
    <location>
        <begin position="84"/>
        <end position="97"/>
    </location>
</feature>
<accession>A0A813GRP5</accession>
<protein>
    <submittedName>
        <fullName evidence="2">Uncharacterized protein</fullName>
    </submittedName>
</protein>
<name>A0A813GRP5_POLGL</name>
<dbReference type="Proteomes" id="UP000654075">
    <property type="component" value="Unassembled WGS sequence"/>
</dbReference>